<evidence type="ECO:0000256" key="4">
    <source>
        <dbReference type="ARBA" id="ARBA00026139"/>
    </source>
</evidence>
<proteinExistence type="inferred from homology"/>
<evidence type="ECO:0000256" key="5">
    <source>
        <dbReference type="ARBA" id="ARBA00044677"/>
    </source>
</evidence>
<evidence type="ECO:0000256" key="3">
    <source>
        <dbReference type="ARBA" id="ARBA00022932"/>
    </source>
</evidence>
<comment type="catalytic activity">
    <reaction evidence="5">
        <text>ssDNA + n NTP = ssDNA/pppN(pN)n-1 hybrid + (n-1) diphosphate.</text>
        <dbReference type="EC" id="2.7.7.102"/>
    </reaction>
</comment>
<dbReference type="InterPro" id="IPR044917">
    <property type="entry name" value="PRIMPOL"/>
</dbReference>
<evidence type="ECO:0000256" key="1">
    <source>
        <dbReference type="ARBA" id="ARBA00009762"/>
    </source>
</evidence>
<evidence type="ECO:0000256" key="8">
    <source>
        <dbReference type="SAM" id="MobiDB-lite"/>
    </source>
</evidence>
<feature type="region of interest" description="Disordered" evidence="8">
    <location>
        <begin position="391"/>
        <end position="411"/>
    </location>
</feature>
<evidence type="ECO:0000256" key="2">
    <source>
        <dbReference type="ARBA" id="ARBA00012417"/>
    </source>
</evidence>
<gene>
    <name evidence="9" type="ORF">PEVE_00038659</name>
</gene>
<protein>
    <recommendedName>
        <fullName evidence="4">DNA-directed primase/polymerase protein</fullName>
        <ecNumber evidence="6">2.7.7.102</ecNumber>
        <ecNumber evidence="2">2.7.7.7</ecNumber>
    </recommendedName>
</protein>
<keyword evidence="3" id="KW-0548">Nucleotidyltransferase</keyword>
<dbReference type="EMBL" id="CALNXI010000662">
    <property type="protein sequence ID" value="CAH3030875.1"/>
    <property type="molecule type" value="Genomic_DNA"/>
</dbReference>
<comment type="similarity">
    <text evidence="1">Belongs to the eukaryotic-type primase small subunit family.</text>
</comment>
<evidence type="ECO:0000313" key="10">
    <source>
        <dbReference type="Proteomes" id="UP001159427"/>
    </source>
</evidence>
<accession>A0ABN8MPZ7</accession>
<comment type="catalytic activity">
    <reaction evidence="7">
        <text>DNA(n) + a 2'-deoxyribonucleoside 5'-triphosphate = DNA(n+1) + diphosphate</text>
        <dbReference type="Rhea" id="RHEA:22508"/>
        <dbReference type="Rhea" id="RHEA-COMP:17339"/>
        <dbReference type="Rhea" id="RHEA-COMP:17340"/>
        <dbReference type="ChEBI" id="CHEBI:33019"/>
        <dbReference type="ChEBI" id="CHEBI:61560"/>
        <dbReference type="ChEBI" id="CHEBI:173112"/>
        <dbReference type="EC" id="2.7.7.7"/>
    </reaction>
    <physiologicalReaction direction="left-to-right" evidence="7">
        <dbReference type="Rhea" id="RHEA:22509"/>
    </physiologicalReaction>
</comment>
<evidence type="ECO:0000256" key="6">
    <source>
        <dbReference type="ARBA" id="ARBA00044768"/>
    </source>
</evidence>
<sequence>MRASLRQSLSAVLRMRLLNNVRFTISVNEYSSGTMANCQAKVKAFYGDNSKCIYKHWERKRIKLEKVATEFSRHPIIPRRKLSRIDDPLPVFETFPRQQMAFDYVMTCHQDVHVFAREKDNHGKRIYIVATLPEFWYRYTRERPEDKNYYEVIPEGAACRLYFDLEFKTELNPEKNGSKMVDTFIEYVCLQLKDMYDLNCDRRTVIDLDSSTNSKFSRHLIFHLPGAVFKDNIHAGNFVRHICSQLETKLGDKYGICNEQPGEKDTAVQTEKELTYEVKSIFSSVFLEKLRELMIKDGKPGGFGIFCDQGVYTKNRNFRILNSTKIGKNSPLLVSSENAFKPSFKDRKGSFSKDHEYLLFLDSLVSNVSMQTGGKDVKVLTCDSCVKSPKKSTQKEARDASSSPSQSGYEHSPYPDIDLFVSSIINKGGVQGEIRRWVFFPQGKLLTYDVLKNRWCENIGRPHKSNHIMIVVDLRHGVYYQKCHDPDCKRTDYRSPERPIPDEINPLSRTQYEEFFGSEGDDQELCNAAADFEKQECDDMSRSLCSFPKYGALLANSYKRGEQNPSEISDLINWDDESVDDIALLQVDVPEAACHSTESIVSRAQDTINALSDGTRNKFFKKREGPASDYPKFTDTTRSQNVGGHPGRNGVSVDSNLLNFTSDEDVCNWLNEDPVSDLELSFAAEDVESTTELNSLS</sequence>
<feature type="compositionally biased region" description="Polar residues" evidence="8">
    <location>
        <begin position="400"/>
        <end position="409"/>
    </location>
</feature>
<comment type="caution">
    <text evidence="9">The sequence shown here is derived from an EMBL/GenBank/DDBJ whole genome shotgun (WGS) entry which is preliminary data.</text>
</comment>
<evidence type="ECO:0000313" key="9">
    <source>
        <dbReference type="EMBL" id="CAH3030875.1"/>
    </source>
</evidence>
<dbReference type="EC" id="2.7.7.102" evidence="6"/>
<evidence type="ECO:0000256" key="7">
    <source>
        <dbReference type="ARBA" id="ARBA00047303"/>
    </source>
</evidence>
<dbReference type="Proteomes" id="UP001159427">
    <property type="component" value="Unassembled WGS sequence"/>
</dbReference>
<name>A0ABN8MPZ7_9CNID</name>
<organism evidence="9 10">
    <name type="scientific">Porites evermanni</name>
    <dbReference type="NCBI Taxonomy" id="104178"/>
    <lineage>
        <taxon>Eukaryota</taxon>
        <taxon>Metazoa</taxon>
        <taxon>Cnidaria</taxon>
        <taxon>Anthozoa</taxon>
        <taxon>Hexacorallia</taxon>
        <taxon>Scleractinia</taxon>
        <taxon>Fungiina</taxon>
        <taxon>Poritidae</taxon>
        <taxon>Porites</taxon>
    </lineage>
</organism>
<feature type="region of interest" description="Disordered" evidence="8">
    <location>
        <begin position="623"/>
        <end position="650"/>
    </location>
</feature>
<keyword evidence="3" id="KW-0239">DNA-directed DNA polymerase</keyword>
<reference evidence="9 10" key="1">
    <citation type="submission" date="2022-05" db="EMBL/GenBank/DDBJ databases">
        <authorList>
            <consortium name="Genoscope - CEA"/>
            <person name="William W."/>
        </authorList>
    </citation>
    <scope>NUCLEOTIDE SEQUENCE [LARGE SCALE GENOMIC DNA]</scope>
</reference>
<dbReference type="EC" id="2.7.7.7" evidence="2"/>
<dbReference type="PANTHER" id="PTHR31399">
    <property type="entry name" value="DNA-DIRECTED PRIMASE / POLYMERASE PROTEIN"/>
    <property type="match status" value="1"/>
</dbReference>
<dbReference type="PANTHER" id="PTHR31399:SF0">
    <property type="entry name" value="DNA-DIRECTED PRIMASE_POLYMERASE PROTEIN"/>
    <property type="match status" value="1"/>
</dbReference>
<keyword evidence="10" id="KW-1185">Reference proteome</keyword>
<keyword evidence="3" id="KW-0808">Transferase</keyword>
<dbReference type="Pfam" id="PF03121">
    <property type="entry name" value="Herpes_UL52"/>
    <property type="match status" value="1"/>
</dbReference>